<feature type="domain" description="GST C-terminal" evidence="2">
    <location>
        <begin position="109"/>
        <end position="226"/>
    </location>
</feature>
<dbReference type="InterPro" id="IPR036282">
    <property type="entry name" value="Glutathione-S-Trfase_C_sf"/>
</dbReference>
<dbReference type="PROSITE" id="PS50405">
    <property type="entry name" value="GST_CTER"/>
    <property type="match status" value="1"/>
</dbReference>
<dbReference type="Pfam" id="PF13409">
    <property type="entry name" value="GST_N_2"/>
    <property type="match status" value="1"/>
</dbReference>
<proteinExistence type="predicted"/>
<dbReference type="SUPFAM" id="SSF47616">
    <property type="entry name" value="GST C-terminal domain-like"/>
    <property type="match status" value="1"/>
</dbReference>
<protein>
    <submittedName>
        <fullName evidence="3">Glutathione S-transferase</fullName>
        <ecNumber evidence="3">2.5.1.18</ecNumber>
    </submittedName>
</protein>
<dbReference type="PROSITE" id="PS50404">
    <property type="entry name" value="GST_NTER"/>
    <property type="match status" value="1"/>
</dbReference>
<dbReference type="GO" id="GO:0004364">
    <property type="term" value="F:glutathione transferase activity"/>
    <property type="evidence" value="ECO:0007669"/>
    <property type="project" value="UniProtKB-EC"/>
</dbReference>
<dbReference type="CDD" id="cd03046">
    <property type="entry name" value="GST_N_GTT1_like"/>
    <property type="match status" value="1"/>
</dbReference>
<dbReference type="CDD" id="cd03207">
    <property type="entry name" value="GST_C_8"/>
    <property type="match status" value="1"/>
</dbReference>
<dbReference type="SFLD" id="SFLDS00019">
    <property type="entry name" value="Glutathione_Transferase_(cytos"/>
    <property type="match status" value="1"/>
</dbReference>
<dbReference type="InterPro" id="IPR040079">
    <property type="entry name" value="Glutathione_S-Trfase"/>
</dbReference>
<dbReference type="InterPro" id="IPR010987">
    <property type="entry name" value="Glutathione-S-Trfase_C-like"/>
</dbReference>
<keyword evidence="4" id="KW-1185">Reference proteome</keyword>
<evidence type="ECO:0000259" key="2">
    <source>
        <dbReference type="PROSITE" id="PS50405"/>
    </source>
</evidence>
<dbReference type="EMBL" id="JACHOU010000016">
    <property type="protein sequence ID" value="MBB6356760.1"/>
    <property type="molecule type" value="Genomic_DNA"/>
</dbReference>
<dbReference type="PANTHER" id="PTHR44051">
    <property type="entry name" value="GLUTATHIONE S-TRANSFERASE-RELATED"/>
    <property type="match status" value="1"/>
</dbReference>
<gene>
    <name evidence="3" type="ORF">GGR00_004576</name>
</gene>
<dbReference type="EC" id="2.5.1.18" evidence="3"/>
<dbReference type="InterPro" id="IPR036249">
    <property type="entry name" value="Thioredoxin-like_sf"/>
</dbReference>
<feature type="domain" description="GST N-terminal" evidence="1">
    <location>
        <begin position="22"/>
        <end position="103"/>
    </location>
</feature>
<dbReference type="PANTHER" id="PTHR44051:SF8">
    <property type="entry name" value="GLUTATHIONE S-TRANSFERASE GSTA"/>
    <property type="match status" value="1"/>
</dbReference>
<evidence type="ECO:0000259" key="1">
    <source>
        <dbReference type="PROSITE" id="PS50404"/>
    </source>
</evidence>
<dbReference type="Gene3D" id="3.40.30.10">
    <property type="entry name" value="Glutaredoxin"/>
    <property type="match status" value="1"/>
</dbReference>
<dbReference type="Proteomes" id="UP000536262">
    <property type="component" value="Unassembled WGS sequence"/>
</dbReference>
<dbReference type="RefSeq" id="WP_343065617.1">
    <property type="nucleotide sequence ID" value="NZ_BAABEG010000001.1"/>
</dbReference>
<dbReference type="InterPro" id="IPR004045">
    <property type="entry name" value="Glutathione_S-Trfase_N"/>
</dbReference>
<evidence type="ECO:0000313" key="4">
    <source>
        <dbReference type="Proteomes" id="UP000536262"/>
    </source>
</evidence>
<sequence length="231" mass="25209">MAPDKMLSGGQGYGDDVANEEEGMITFYHAPWSRASNMLWLLEELGAPYQIEKVDIRAPGGVPEEYRAIQPNKKVPAIVHDGVLVTERAAICTYLCDAFPEAGLAPAIGDKMRAPYLTWLVYADSVFDPVLAAKAHGHEFMGSGYSYGSFSEMIANLERTLSSRPYIAGDRFTAADTQIGGGINFGTQVLKVLPEKPVFKDYVDRLIARPAFQRASQKDLAMAREAGMVPG</sequence>
<organism evidence="3 4">
    <name type="scientific">Aminobacter aganoensis</name>
    <dbReference type="NCBI Taxonomy" id="83264"/>
    <lineage>
        <taxon>Bacteria</taxon>
        <taxon>Pseudomonadati</taxon>
        <taxon>Pseudomonadota</taxon>
        <taxon>Alphaproteobacteria</taxon>
        <taxon>Hyphomicrobiales</taxon>
        <taxon>Phyllobacteriaceae</taxon>
        <taxon>Aminobacter</taxon>
    </lineage>
</organism>
<name>A0A7X0KN33_9HYPH</name>
<dbReference type="SFLD" id="SFLDG00358">
    <property type="entry name" value="Main_(cytGST)"/>
    <property type="match status" value="1"/>
</dbReference>
<evidence type="ECO:0000313" key="3">
    <source>
        <dbReference type="EMBL" id="MBB6356760.1"/>
    </source>
</evidence>
<accession>A0A7X0KN33</accession>
<keyword evidence="3" id="KW-0808">Transferase</keyword>
<comment type="caution">
    <text evidence="3">The sequence shown here is derived from an EMBL/GenBank/DDBJ whole genome shotgun (WGS) entry which is preliminary data.</text>
</comment>
<dbReference type="AlphaFoldDB" id="A0A7X0KN33"/>
<dbReference type="SUPFAM" id="SSF52833">
    <property type="entry name" value="Thioredoxin-like"/>
    <property type="match status" value="1"/>
</dbReference>
<reference evidence="3 4" key="1">
    <citation type="submission" date="2020-08" db="EMBL/GenBank/DDBJ databases">
        <title>Genomic Encyclopedia of Type Strains, Phase IV (KMG-IV): sequencing the most valuable type-strain genomes for metagenomic binning, comparative biology and taxonomic classification.</title>
        <authorList>
            <person name="Goeker M."/>
        </authorList>
    </citation>
    <scope>NUCLEOTIDE SEQUENCE [LARGE SCALE GENOMIC DNA]</scope>
    <source>
        <strain evidence="3 4">DSM 7051</strain>
    </source>
</reference>
<dbReference type="Gene3D" id="1.20.1050.10">
    <property type="match status" value="1"/>
</dbReference>
<dbReference type="SFLD" id="SFLDG01150">
    <property type="entry name" value="Main.1:_Beta-like"/>
    <property type="match status" value="1"/>
</dbReference>